<dbReference type="EMBL" id="CAUOFW020002616">
    <property type="protein sequence ID" value="CAK9155009.1"/>
    <property type="molecule type" value="Genomic_DNA"/>
</dbReference>
<sequence>FIHTHGYFNIYTNFLRERALSVSHRDAGVNYGKTAGPDSYLLEENALDFNLLEMQSLSSLKCYDFCFREVLPDRVVRSFDDLGYVLHSVQKLETIVLVSLYRASEAVTRNLLCQFERLNIWNFIFMGPKSDFLFDLARRGHPMIDVDQFSDSIKAYNSIRVQEFSAELIKEIFVKAYVVKKCLELGYSTWVLDGNFLPVTSDSLVDFFGPKYNFYVGTNSTFLFVRSSSSALKTWVDDFTYKVALMASSLITKESVSMEGSNFAYVVSKTLERFSVKFTWVDGMSFGANINALDVNQTSLGNGKKIAFWSSEIRLNSIQKRLDELGIWALDADSSCIAVICHPS</sequence>
<feature type="non-terminal residue" evidence="1">
    <location>
        <position position="1"/>
    </location>
</feature>
<comment type="caution">
    <text evidence="1">The sequence shown here is derived from an EMBL/GenBank/DDBJ whole genome shotgun (WGS) entry which is preliminary data.</text>
</comment>
<organism evidence="1 2">
    <name type="scientific">Ilex paraguariensis</name>
    <name type="common">yerba mate</name>
    <dbReference type="NCBI Taxonomy" id="185542"/>
    <lineage>
        <taxon>Eukaryota</taxon>
        <taxon>Viridiplantae</taxon>
        <taxon>Streptophyta</taxon>
        <taxon>Embryophyta</taxon>
        <taxon>Tracheophyta</taxon>
        <taxon>Spermatophyta</taxon>
        <taxon>Magnoliopsida</taxon>
        <taxon>eudicotyledons</taxon>
        <taxon>Gunneridae</taxon>
        <taxon>Pentapetalae</taxon>
        <taxon>asterids</taxon>
        <taxon>campanulids</taxon>
        <taxon>Aquifoliales</taxon>
        <taxon>Aquifoliaceae</taxon>
        <taxon>Ilex</taxon>
    </lineage>
</organism>
<gene>
    <name evidence="1" type="ORF">ILEXP_LOCUS23380</name>
</gene>
<evidence type="ECO:0000313" key="2">
    <source>
        <dbReference type="Proteomes" id="UP001642360"/>
    </source>
</evidence>
<reference evidence="1 2" key="1">
    <citation type="submission" date="2024-02" db="EMBL/GenBank/DDBJ databases">
        <authorList>
            <person name="Vignale AGUSTIN F."/>
            <person name="Sosa J E."/>
            <person name="Modenutti C."/>
        </authorList>
    </citation>
    <scope>NUCLEOTIDE SEQUENCE [LARGE SCALE GENOMIC DNA]</scope>
</reference>
<name>A0ABC8SCT5_9AQUA</name>
<dbReference type="PANTHER" id="PTHR33604">
    <property type="entry name" value="OSJNBA0004B13.7 PROTEIN"/>
    <property type="match status" value="1"/>
</dbReference>
<proteinExistence type="predicted"/>
<evidence type="ECO:0008006" key="3">
    <source>
        <dbReference type="Google" id="ProtNLM"/>
    </source>
</evidence>
<evidence type="ECO:0000313" key="1">
    <source>
        <dbReference type="EMBL" id="CAK9155009.1"/>
    </source>
</evidence>
<dbReference type="AlphaFoldDB" id="A0ABC8SCT5"/>
<dbReference type="Proteomes" id="UP001642360">
    <property type="component" value="Unassembled WGS sequence"/>
</dbReference>
<protein>
    <recommendedName>
        <fullName evidence="3">Nucleotide-diphospho-sugar transferase domain-containing protein</fullName>
    </recommendedName>
</protein>
<accession>A0ABC8SCT5</accession>
<dbReference type="PANTHER" id="PTHR33604:SF3">
    <property type="entry name" value="OSJNBA0004B13.7 PROTEIN"/>
    <property type="match status" value="1"/>
</dbReference>
<keyword evidence="2" id="KW-1185">Reference proteome</keyword>